<comment type="caution">
    <text evidence="4">The sequence shown here is derived from an EMBL/GenBank/DDBJ whole genome shotgun (WGS) entry which is preliminary data.</text>
</comment>
<dbReference type="EMBL" id="JBHSBH010000007">
    <property type="protein sequence ID" value="MFC3996331.1"/>
    <property type="molecule type" value="Genomic_DNA"/>
</dbReference>
<dbReference type="RefSeq" id="WP_378532280.1">
    <property type="nucleotide sequence ID" value="NZ_JBHSBH010000007.1"/>
</dbReference>
<organism evidence="4 5">
    <name type="scientific">Nocardiopsis sediminis</name>
    <dbReference type="NCBI Taxonomy" id="1778267"/>
    <lineage>
        <taxon>Bacteria</taxon>
        <taxon>Bacillati</taxon>
        <taxon>Actinomycetota</taxon>
        <taxon>Actinomycetes</taxon>
        <taxon>Streptosporangiales</taxon>
        <taxon>Nocardiopsidaceae</taxon>
        <taxon>Nocardiopsis</taxon>
    </lineage>
</organism>
<gene>
    <name evidence="4" type="ORF">ACFOVU_10420</name>
</gene>
<proteinExistence type="predicted"/>
<feature type="non-terminal residue" evidence="4">
    <location>
        <position position="921"/>
    </location>
</feature>
<evidence type="ECO:0000313" key="5">
    <source>
        <dbReference type="Proteomes" id="UP001595847"/>
    </source>
</evidence>
<sequence>MGLGAVSPVVVGRGEELRLLHEHARRARGGVAGTLLLGGEAGIGKSRLLEEFGARTANGTLVAGGCLELGADGLPLAPFVTVLRRLRRDLGADRFAELSGSGGPRELARLLPELGVPPEERPEARGRLFEQVLRVLSAAAEPAGLTVVLEDLHWADSATRHLLVFLVRNLDTARVQIVAAYRTDDLHRDHPLRRLLPELERLPAVTRMDLRPLSREQVAEQAHAILGHDVEPADLAVLYERTAGNPLFVESLLELPGPERHTLPERPRELLLGPLRVLGEDARTVAMAASVGGRGGQRVEHRLLAEAVRLEDDRLEAALRALVDANLLRVEGTGYRFRHALLREAVHAELLPGRRSRLHLAYADALEREPDGAFGHAAELAHHYHEAHEQPRALSAAWRAAVRARATYGYDEQLRMAERVIDLWDRVPDAAERVGMQLVDVVEQAAEAAIDGGATARGLDLAEAGLRALPGTGDDPTATRRALLLRRRGQARRDLNDPGALDDIREAARVLPPGSPHRPSVLATLAAELALRTHFTEAADVARTALADARAALRDAPAAPASERSAGCPQEPWPHVLSELHARITLASLAAQDGRYDVALRELEACRAEARRVDDPETETRAAGHRVAVLWESGRSSLAVAEGGAALERARDLGTMGSCGSFVAVNLAEALYHLGEFAQCRESAGRALAWGPMPLHRFNLHTRRGLAALAMGDTDAARADRQRQRLPGHAPHAHTQDELSAALLDLELCLAEGDTAAAVATASATVGAPRFATWPAYAWHVLEAAARAVRAGEAPGGGAGRGDVEGLRVAVAGVCELMEVSGPSQSALRATVWAHLARDGAAGDAGDDGGMGDGGADAVRAAWEAAVAAWRDAEEPCMLAAALLRLAEADAGRGDRAAAAAALTDVVLEYRRDRARLDPLR</sequence>
<protein>
    <submittedName>
        <fullName evidence="4">ATP-binding protein</fullName>
    </submittedName>
</protein>
<dbReference type="SUPFAM" id="SSF48452">
    <property type="entry name" value="TPR-like"/>
    <property type="match status" value="1"/>
</dbReference>
<keyword evidence="2 4" id="KW-0067">ATP-binding</keyword>
<dbReference type="PANTHER" id="PTHR16305:SF35">
    <property type="entry name" value="TRANSCRIPTIONAL ACTIVATOR DOMAIN"/>
    <property type="match status" value="1"/>
</dbReference>
<evidence type="ECO:0000256" key="2">
    <source>
        <dbReference type="ARBA" id="ARBA00022840"/>
    </source>
</evidence>
<accession>A0ABV8FNR9</accession>
<keyword evidence="1" id="KW-0547">Nucleotide-binding</keyword>
<keyword evidence="5" id="KW-1185">Reference proteome</keyword>
<dbReference type="Pfam" id="PF13191">
    <property type="entry name" value="AAA_16"/>
    <property type="match status" value="1"/>
</dbReference>
<dbReference type="InterPro" id="IPR027417">
    <property type="entry name" value="P-loop_NTPase"/>
</dbReference>
<dbReference type="InterPro" id="IPR011990">
    <property type="entry name" value="TPR-like_helical_dom_sf"/>
</dbReference>
<dbReference type="Proteomes" id="UP001595847">
    <property type="component" value="Unassembled WGS sequence"/>
</dbReference>
<name>A0ABV8FNR9_9ACTN</name>
<evidence type="ECO:0000313" key="4">
    <source>
        <dbReference type="EMBL" id="MFC3996331.1"/>
    </source>
</evidence>
<evidence type="ECO:0000259" key="3">
    <source>
        <dbReference type="Pfam" id="PF13191"/>
    </source>
</evidence>
<reference evidence="5" key="1">
    <citation type="journal article" date="2019" name="Int. J. Syst. Evol. Microbiol.">
        <title>The Global Catalogue of Microorganisms (GCM) 10K type strain sequencing project: providing services to taxonomists for standard genome sequencing and annotation.</title>
        <authorList>
            <consortium name="The Broad Institute Genomics Platform"/>
            <consortium name="The Broad Institute Genome Sequencing Center for Infectious Disease"/>
            <person name="Wu L."/>
            <person name="Ma J."/>
        </authorList>
    </citation>
    <scope>NUCLEOTIDE SEQUENCE [LARGE SCALE GENOMIC DNA]</scope>
    <source>
        <strain evidence="5">TBRC 1826</strain>
    </source>
</reference>
<dbReference type="PANTHER" id="PTHR16305">
    <property type="entry name" value="TESTICULAR SOLUBLE ADENYLYL CYCLASE"/>
    <property type="match status" value="1"/>
</dbReference>
<feature type="domain" description="Orc1-like AAA ATPase" evidence="3">
    <location>
        <begin position="10"/>
        <end position="177"/>
    </location>
</feature>
<dbReference type="SUPFAM" id="SSF52540">
    <property type="entry name" value="P-loop containing nucleoside triphosphate hydrolases"/>
    <property type="match status" value="1"/>
</dbReference>
<dbReference type="GO" id="GO:0005524">
    <property type="term" value="F:ATP binding"/>
    <property type="evidence" value="ECO:0007669"/>
    <property type="project" value="UniProtKB-KW"/>
</dbReference>
<dbReference type="Gene3D" id="1.25.40.10">
    <property type="entry name" value="Tetratricopeptide repeat domain"/>
    <property type="match status" value="1"/>
</dbReference>
<evidence type="ECO:0000256" key="1">
    <source>
        <dbReference type="ARBA" id="ARBA00022741"/>
    </source>
</evidence>
<dbReference type="InterPro" id="IPR041664">
    <property type="entry name" value="AAA_16"/>
</dbReference>